<comment type="caution">
    <text evidence="6">The sequence shown here is derived from an EMBL/GenBank/DDBJ whole genome shotgun (WGS) entry which is preliminary data.</text>
</comment>
<dbReference type="Gene3D" id="3.40.50.720">
    <property type="entry name" value="NAD(P)-binding Rossmann-like Domain"/>
    <property type="match status" value="1"/>
</dbReference>
<keyword evidence="7" id="KW-1185">Reference proteome</keyword>
<dbReference type="Proteomes" id="UP000283530">
    <property type="component" value="Unassembled WGS sequence"/>
</dbReference>
<evidence type="ECO:0000256" key="4">
    <source>
        <dbReference type="ARBA" id="ARBA00023002"/>
    </source>
</evidence>
<dbReference type="PRINTS" id="PR00081">
    <property type="entry name" value="GDHRDH"/>
</dbReference>
<feature type="region of interest" description="Disordered" evidence="5">
    <location>
        <begin position="258"/>
        <end position="286"/>
    </location>
</feature>
<dbReference type="Pfam" id="PF00106">
    <property type="entry name" value="adh_short"/>
    <property type="match status" value="1"/>
</dbReference>
<organism evidence="6 7">
    <name type="scientific">Cinnamomum micranthum f. kanehirae</name>
    <dbReference type="NCBI Taxonomy" id="337451"/>
    <lineage>
        <taxon>Eukaryota</taxon>
        <taxon>Viridiplantae</taxon>
        <taxon>Streptophyta</taxon>
        <taxon>Embryophyta</taxon>
        <taxon>Tracheophyta</taxon>
        <taxon>Spermatophyta</taxon>
        <taxon>Magnoliopsida</taxon>
        <taxon>Magnoliidae</taxon>
        <taxon>Laurales</taxon>
        <taxon>Lauraceae</taxon>
        <taxon>Cinnamomum</taxon>
    </lineage>
</organism>
<comment type="similarity">
    <text evidence="2">Belongs to the short-chain dehydrogenases/reductases (SDR) family.</text>
</comment>
<dbReference type="InterPro" id="IPR020904">
    <property type="entry name" value="Sc_DH/Rdtase_CS"/>
</dbReference>
<comment type="subcellular location">
    <subcellularLocation>
        <location evidence="1">Membrane</location>
        <topology evidence="1">Single-pass type II membrane protein</topology>
    </subcellularLocation>
</comment>
<dbReference type="GO" id="GO:0016491">
    <property type="term" value="F:oxidoreductase activity"/>
    <property type="evidence" value="ECO:0007669"/>
    <property type="project" value="UniProtKB-KW"/>
</dbReference>
<evidence type="ECO:0000256" key="1">
    <source>
        <dbReference type="ARBA" id="ARBA00004606"/>
    </source>
</evidence>
<dbReference type="AlphaFoldDB" id="A0A443PHT4"/>
<gene>
    <name evidence="6" type="ORF">CKAN_01940500</name>
</gene>
<keyword evidence="4" id="KW-0560">Oxidoreductase</keyword>
<accession>A0A443PHT4</accession>
<evidence type="ECO:0000256" key="5">
    <source>
        <dbReference type="SAM" id="MobiDB-lite"/>
    </source>
</evidence>
<proteinExistence type="inferred from homology"/>
<evidence type="ECO:0000313" key="6">
    <source>
        <dbReference type="EMBL" id="RWR90314.1"/>
    </source>
</evidence>
<name>A0A443PHT4_9MAGN</name>
<dbReference type="OrthoDB" id="1274115at2759"/>
<evidence type="ECO:0000256" key="3">
    <source>
        <dbReference type="ARBA" id="ARBA00022857"/>
    </source>
</evidence>
<protein>
    <submittedName>
        <fullName evidence="6">Short-chain dehydrogenase/reductase SDR</fullName>
    </submittedName>
</protein>
<dbReference type="PANTHER" id="PTHR43391">
    <property type="entry name" value="RETINOL DEHYDROGENASE-RELATED"/>
    <property type="match status" value="1"/>
</dbReference>
<dbReference type="GO" id="GO:0016020">
    <property type="term" value="C:membrane"/>
    <property type="evidence" value="ECO:0007669"/>
    <property type="project" value="UniProtKB-SubCell"/>
</dbReference>
<dbReference type="InterPro" id="IPR036291">
    <property type="entry name" value="NAD(P)-bd_dom_sf"/>
</dbReference>
<keyword evidence="3" id="KW-0521">NADP</keyword>
<dbReference type="PANTHER" id="PTHR43391:SF14">
    <property type="entry name" value="DEHYDROGENASE_REDUCTASE SDR FAMILY PROTEIN 7-LIKE"/>
    <property type="match status" value="1"/>
</dbReference>
<dbReference type="STRING" id="337451.A0A443PHT4"/>
<evidence type="ECO:0000256" key="2">
    <source>
        <dbReference type="ARBA" id="ARBA00006484"/>
    </source>
</evidence>
<dbReference type="EMBL" id="QPKB01000008">
    <property type="protein sequence ID" value="RWR90314.1"/>
    <property type="molecule type" value="Genomic_DNA"/>
</dbReference>
<reference evidence="6 7" key="1">
    <citation type="journal article" date="2019" name="Nat. Plants">
        <title>Stout camphor tree genome fills gaps in understanding of flowering plant genome evolution.</title>
        <authorList>
            <person name="Chaw S.M."/>
            <person name="Liu Y.C."/>
            <person name="Wu Y.W."/>
            <person name="Wang H.Y."/>
            <person name="Lin C.I."/>
            <person name="Wu C.S."/>
            <person name="Ke H.M."/>
            <person name="Chang L.Y."/>
            <person name="Hsu C.Y."/>
            <person name="Yang H.T."/>
            <person name="Sudianto E."/>
            <person name="Hsu M.H."/>
            <person name="Wu K.P."/>
            <person name="Wang L.N."/>
            <person name="Leebens-Mack J.H."/>
            <person name="Tsai I.J."/>
        </authorList>
    </citation>
    <scope>NUCLEOTIDE SEQUENCE [LARGE SCALE GENOMIC DNA]</scope>
    <source>
        <strain evidence="7">cv. Chaw 1501</strain>
        <tissue evidence="6">Young leaves</tissue>
    </source>
</reference>
<dbReference type="GO" id="GO:0005829">
    <property type="term" value="C:cytosol"/>
    <property type="evidence" value="ECO:0007669"/>
    <property type="project" value="TreeGrafter"/>
</dbReference>
<dbReference type="SUPFAM" id="SSF51735">
    <property type="entry name" value="NAD(P)-binding Rossmann-fold domains"/>
    <property type="match status" value="1"/>
</dbReference>
<dbReference type="InterPro" id="IPR002347">
    <property type="entry name" value="SDR_fam"/>
</dbReference>
<sequence length="286" mass="32685">MQRGVQILCWWQRGEQRLWGIRENAKQMGARHVLVMAADVVKEEDCRRFINETINYYGQVNHLVNTTSLGRTFLFEDATDTSVFPLLMDVNFWGNIYPTFVSLPYLRQSNGRIVVNTSVSSWLPMPRMSIYAAAKAAVMNFYETLRFEVGDDVGITIATHGWIGSEMTSGKLMLEEGAEILWKEEREVPISEGYVEEFARSIVSGACRGDAYVKFPSWYDIFLVYRIFAPDVIDWTFRFLFPTQSFMRKSLVGIGRPPSETASPKKLLPGPQAFSLLSPPQQHKLE</sequence>
<dbReference type="PROSITE" id="PS00061">
    <property type="entry name" value="ADH_SHORT"/>
    <property type="match status" value="1"/>
</dbReference>
<evidence type="ECO:0000313" key="7">
    <source>
        <dbReference type="Proteomes" id="UP000283530"/>
    </source>
</evidence>